<keyword evidence="6 7" id="KW-0472">Membrane</keyword>
<feature type="transmembrane region" description="Helical" evidence="7">
    <location>
        <begin position="198"/>
        <end position="216"/>
    </location>
</feature>
<keyword evidence="10" id="KW-1185">Reference proteome</keyword>
<evidence type="ECO:0000256" key="1">
    <source>
        <dbReference type="ARBA" id="ARBA00004651"/>
    </source>
</evidence>
<feature type="domain" description="VTT" evidence="8">
    <location>
        <begin position="51"/>
        <end position="178"/>
    </location>
</feature>
<gene>
    <name evidence="9" type="ORF">IGS67_06805</name>
</gene>
<evidence type="ECO:0000313" key="10">
    <source>
        <dbReference type="Proteomes" id="UP000642107"/>
    </source>
</evidence>
<evidence type="ECO:0000256" key="4">
    <source>
        <dbReference type="ARBA" id="ARBA00022692"/>
    </source>
</evidence>
<proteinExistence type="inferred from homology"/>
<dbReference type="PANTHER" id="PTHR42709">
    <property type="entry name" value="ALKALINE PHOSPHATASE LIKE PROTEIN"/>
    <property type="match status" value="1"/>
</dbReference>
<dbReference type="Proteomes" id="UP000642107">
    <property type="component" value="Unassembled WGS sequence"/>
</dbReference>
<evidence type="ECO:0000256" key="3">
    <source>
        <dbReference type="ARBA" id="ARBA00022475"/>
    </source>
</evidence>
<evidence type="ECO:0000256" key="6">
    <source>
        <dbReference type="ARBA" id="ARBA00023136"/>
    </source>
</evidence>
<comment type="caution">
    <text evidence="9">The sequence shown here is derived from an EMBL/GenBank/DDBJ whole genome shotgun (WGS) entry which is preliminary data.</text>
</comment>
<sequence length="263" mass="28569">MNLTRLAPLATDVHPAAEYDGFIGWVLSLMESLGEVGVGIAVLVETFVPPIPSEAVLPGAGFLAYEGRMNVWLAWTLATLGAIIGAWAWYGIGYAFGRNRTRAIVGAVPLMEHEDFDRAEAFFARWGGTAVFVGRCVPLVRSFISIPAGIERMNLGKFTWYTFAGSGLWNAIWIGAGYIAGPAIKPVLEQWSGVLSKLVLVAIAVLVLWFVAARLLRLRQVRAANRAAQDAIEDAVETVVETVTDREIGPDTPVRRTSDDQPN</sequence>
<dbReference type="EMBL" id="JACZDF010000003">
    <property type="protein sequence ID" value="MBD9699201.1"/>
    <property type="molecule type" value="Genomic_DNA"/>
</dbReference>
<dbReference type="Pfam" id="PF09335">
    <property type="entry name" value="VTT_dom"/>
    <property type="match status" value="1"/>
</dbReference>
<feature type="transmembrane region" description="Helical" evidence="7">
    <location>
        <begin position="72"/>
        <end position="92"/>
    </location>
</feature>
<name>A0ABR9DQ09_9MICO</name>
<keyword evidence="3" id="KW-1003">Cell membrane</keyword>
<evidence type="ECO:0000259" key="8">
    <source>
        <dbReference type="Pfam" id="PF09335"/>
    </source>
</evidence>
<reference evidence="9 10" key="1">
    <citation type="submission" date="2020-09" db="EMBL/GenBank/DDBJ databases">
        <title>Flavimobilis rhizosphaerae sp. nov., isolated from rhizosphere soil of Spartina alterniflora.</title>
        <authorList>
            <person name="Hanqin C."/>
        </authorList>
    </citation>
    <scope>NUCLEOTIDE SEQUENCE [LARGE SCALE GENOMIC DNA]</scope>
    <source>
        <strain evidence="9 10">GY 10621</strain>
    </source>
</reference>
<feature type="transmembrane region" description="Helical" evidence="7">
    <location>
        <begin position="158"/>
        <end position="178"/>
    </location>
</feature>
<organism evidence="9 10">
    <name type="scientific">Flavimobilis rhizosphaerae</name>
    <dbReference type="NCBI Taxonomy" id="2775421"/>
    <lineage>
        <taxon>Bacteria</taxon>
        <taxon>Bacillati</taxon>
        <taxon>Actinomycetota</taxon>
        <taxon>Actinomycetes</taxon>
        <taxon>Micrococcales</taxon>
        <taxon>Jonesiaceae</taxon>
        <taxon>Flavimobilis</taxon>
    </lineage>
</organism>
<comment type="subcellular location">
    <subcellularLocation>
        <location evidence="1">Cell membrane</location>
        <topology evidence="1">Multi-pass membrane protein</topology>
    </subcellularLocation>
</comment>
<dbReference type="PANTHER" id="PTHR42709:SF6">
    <property type="entry name" value="UNDECAPRENYL PHOSPHATE TRANSPORTER A"/>
    <property type="match status" value="1"/>
</dbReference>
<protein>
    <submittedName>
        <fullName evidence="9">DedA family protein</fullName>
    </submittedName>
</protein>
<dbReference type="InterPro" id="IPR051311">
    <property type="entry name" value="DedA_domain"/>
</dbReference>
<evidence type="ECO:0000256" key="2">
    <source>
        <dbReference type="ARBA" id="ARBA00010792"/>
    </source>
</evidence>
<dbReference type="RefSeq" id="WP_192279078.1">
    <property type="nucleotide sequence ID" value="NZ_JACZDF010000003.1"/>
</dbReference>
<keyword evidence="4 7" id="KW-0812">Transmembrane</keyword>
<evidence type="ECO:0000256" key="5">
    <source>
        <dbReference type="ARBA" id="ARBA00022989"/>
    </source>
</evidence>
<accession>A0ABR9DQ09</accession>
<comment type="similarity">
    <text evidence="2">Belongs to the DedA family.</text>
</comment>
<dbReference type="InterPro" id="IPR032816">
    <property type="entry name" value="VTT_dom"/>
</dbReference>
<keyword evidence="5 7" id="KW-1133">Transmembrane helix</keyword>
<evidence type="ECO:0000313" key="9">
    <source>
        <dbReference type="EMBL" id="MBD9699201.1"/>
    </source>
</evidence>
<evidence type="ECO:0000256" key="7">
    <source>
        <dbReference type="SAM" id="Phobius"/>
    </source>
</evidence>